<sequence>MNVLEQAFAVHNAEQVDVPEVRYEMFTPCGVRFTTEPMYNAADDRYDSIMYIFETGEKIVVDDVLDSFHEAYYEYSDDVDYWVTQYPVKNK</sequence>
<dbReference type="RefSeq" id="YP_008125191.1">
    <property type="nucleotide sequence ID" value="NC_021529.2"/>
</dbReference>
<organism evidence="1 2">
    <name type="scientific">Vibrio phage nt-1</name>
    <dbReference type="NCBI Taxonomy" id="115992"/>
    <lineage>
        <taxon>Viruses</taxon>
        <taxon>Duplodnaviria</taxon>
        <taxon>Heunggongvirae</taxon>
        <taxon>Uroviricota</taxon>
        <taxon>Caudoviricetes</taxon>
        <taxon>Pantevenvirales</taxon>
        <taxon>Straboviridae</taxon>
        <taxon>Mylasvirus</taxon>
        <taxon>Mylasvirus persius</taxon>
    </lineage>
</organism>
<evidence type="ECO:0000313" key="1">
    <source>
        <dbReference type="EMBL" id="AGN30042.1"/>
    </source>
</evidence>
<dbReference type="EMBL" id="HQ317393">
    <property type="protein sequence ID" value="AGN30042.1"/>
    <property type="molecule type" value="Genomic_DNA"/>
</dbReference>
<dbReference type="GeneID" id="15926490"/>
<gene>
    <name evidence="1" type="ORF">VPFG_00037</name>
</gene>
<evidence type="ECO:0000313" key="2">
    <source>
        <dbReference type="Proteomes" id="UP000201461"/>
    </source>
</evidence>
<accession>R9TIX4</accession>
<protein>
    <submittedName>
        <fullName evidence="1">Uncharacterized protein</fullName>
    </submittedName>
</protein>
<reference evidence="1 2" key="1">
    <citation type="journal article" date="2014" name="Genome Biol. Evol.">
        <title>Composite Conserved Promoter-Terminator Motifs (PeSLs) that Mediate Modular Shuffling in the Diverse T4-Like Myoviruses.</title>
        <authorList>
            <person name="Comeau A.M."/>
            <person name="Arbiol C."/>
            <person name="Krisch H.M."/>
        </authorList>
    </citation>
    <scope>NUCLEOTIDE SEQUENCE [LARGE SCALE GENOMIC DNA]</scope>
</reference>
<dbReference type="KEGG" id="vg:15926490"/>
<dbReference type="OrthoDB" id="25761at10239"/>
<name>R9TIX4_9CAUD</name>
<dbReference type="Proteomes" id="UP000201461">
    <property type="component" value="Segment"/>
</dbReference>
<proteinExistence type="predicted"/>
<keyword evidence="2" id="KW-1185">Reference proteome</keyword>